<feature type="transmembrane region" description="Helical" evidence="6">
    <location>
        <begin position="373"/>
        <end position="398"/>
    </location>
</feature>
<evidence type="ECO:0000256" key="6">
    <source>
        <dbReference type="SAM" id="Phobius"/>
    </source>
</evidence>
<feature type="transmembrane region" description="Helical" evidence="6">
    <location>
        <begin position="419"/>
        <end position="443"/>
    </location>
</feature>
<sequence length="789" mass="88708">MLSNYLKIALRGFAKHKLTFFINTLGLSLGLWAAILIGLWIKSEYEVEKGLAESDQVYRVMEHQSYGADVFTTTSTPGILAEAMKENLAEVEKAATYSWNEEHLFVNGENRVKLTGFFAGKDYLHIMQYPFLHGNKQLALTDKSHIVLTEEAAVKLFGTSDAIGESVQLVSNEGEELYVVQGVLQSLGNKASSRFEYILPYQVMFDKPYNEWLTYWGNNGPSTILKLRAGTDGEKFSNSIENFIAERNEGSNVKLFAYPQSDLYLHGSWKDGKLQEGRIKTVKLFAMIGVFILLIACINFMNLSTAKSQKRAKEVGVRKVSGADKASLVYQFLSESILITFFSGILALLLVQITLPIFNILTGKDMHLPLGEGLFWVQFGAILLVTGLVSGSYPAFYLSATKVVSVFKNHIQGSKRVVWARKGLVLFQFILATALIVSTVVVFQQINYALKQSIGYEKDQLVLVPLEGELFGKYEIFKTQLENNPNIESVTRTTHSLMGRSSNTGGVEWEGKDPDFTALFERILVDYDFLSTMGMKLIDGEDFSREKGSDSTQSVILNRKAFELITQNNPENRMLTINGETRQVSGVVENFHFQSFHQVMEPAFIILDPSYASNAFIRIKAGEMEETLASIQSLAEELNPVFPFSYQFMDENYARMYQDDVRLRDLAQYFSILTILISCLGLLGLSAHVAEQKTKEIGIRKVLGASTFHILQLINREFILVVMVSILIGSALAYWFMKDWLEGYAYRIDFEWWFIPLAGALILGIALITVSLQSIRAVRSNPVQAIKTE</sequence>
<feature type="transmembrane region" description="Helical" evidence="6">
    <location>
        <begin position="752"/>
        <end position="772"/>
    </location>
</feature>
<dbReference type="PANTHER" id="PTHR30572">
    <property type="entry name" value="MEMBRANE COMPONENT OF TRANSPORTER-RELATED"/>
    <property type="match status" value="1"/>
</dbReference>
<comment type="subcellular location">
    <subcellularLocation>
        <location evidence="1">Cell membrane</location>
        <topology evidence="1">Multi-pass membrane protein</topology>
    </subcellularLocation>
</comment>
<dbReference type="InterPro" id="IPR050250">
    <property type="entry name" value="Macrolide_Exporter_MacB"/>
</dbReference>
<evidence type="ECO:0000259" key="7">
    <source>
        <dbReference type="Pfam" id="PF02687"/>
    </source>
</evidence>
<feature type="transmembrane region" description="Helical" evidence="6">
    <location>
        <begin position="337"/>
        <end position="361"/>
    </location>
</feature>
<comment type="caution">
    <text evidence="9">The sequence shown here is derived from an EMBL/GenBank/DDBJ whole genome shotgun (WGS) entry which is preliminary data.</text>
</comment>
<name>A0ABQ6PP40_9BACT</name>
<dbReference type="Pfam" id="PF12704">
    <property type="entry name" value="MacB_PCD"/>
    <property type="match status" value="1"/>
</dbReference>
<feature type="transmembrane region" description="Helical" evidence="6">
    <location>
        <begin position="669"/>
        <end position="690"/>
    </location>
</feature>
<keyword evidence="4 6" id="KW-1133">Transmembrane helix</keyword>
<evidence type="ECO:0000313" key="9">
    <source>
        <dbReference type="EMBL" id="GMQ29719.1"/>
    </source>
</evidence>
<reference evidence="9 10" key="1">
    <citation type="submission" date="2023-08" db="EMBL/GenBank/DDBJ databases">
        <title>Draft genome sequence of Algoriphagus confluentis.</title>
        <authorList>
            <person name="Takatani N."/>
            <person name="Hosokawa M."/>
            <person name="Sawabe T."/>
        </authorList>
    </citation>
    <scope>NUCLEOTIDE SEQUENCE [LARGE SCALE GENOMIC DNA]</scope>
    <source>
        <strain evidence="9 10">NBRC 111222</strain>
    </source>
</reference>
<feature type="transmembrane region" description="Helical" evidence="6">
    <location>
        <begin position="718"/>
        <end position="737"/>
    </location>
</feature>
<dbReference type="PANTHER" id="PTHR30572:SF18">
    <property type="entry name" value="ABC-TYPE MACROLIDE FAMILY EXPORT SYSTEM PERMEASE COMPONENT 2"/>
    <property type="match status" value="1"/>
</dbReference>
<evidence type="ECO:0000256" key="4">
    <source>
        <dbReference type="ARBA" id="ARBA00022989"/>
    </source>
</evidence>
<proteinExistence type="predicted"/>
<dbReference type="Proteomes" id="UP001338309">
    <property type="component" value="Unassembled WGS sequence"/>
</dbReference>
<dbReference type="InterPro" id="IPR025857">
    <property type="entry name" value="MacB_PCD"/>
</dbReference>
<evidence type="ECO:0000256" key="5">
    <source>
        <dbReference type="ARBA" id="ARBA00023136"/>
    </source>
</evidence>
<feature type="transmembrane region" description="Helical" evidence="6">
    <location>
        <begin position="20"/>
        <end position="41"/>
    </location>
</feature>
<evidence type="ECO:0000256" key="2">
    <source>
        <dbReference type="ARBA" id="ARBA00022475"/>
    </source>
</evidence>
<keyword evidence="10" id="KW-1185">Reference proteome</keyword>
<feature type="transmembrane region" description="Helical" evidence="6">
    <location>
        <begin position="284"/>
        <end position="303"/>
    </location>
</feature>
<keyword evidence="5 6" id="KW-0472">Membrane</keyword>
<protein>
    <submittedName>
        <fullName evidence="9">ABC transporter permease</fullName>
    </submittedName>
</protein>
<evidence type="ECO:0000256" key="1">
    <source>
        <dbReference type="ARBA" id="ARBA00004651"/>
    </source>
</evidence>
<gene>
    <name evidence="9" type="ORF">Aconfl_23620</name>
</gene>
<dbReference type="EMBL" id="BTPD01000007">
    <property type="protein sequence ID" value="GMQ29719.1"/>
    <property type="molecule type" value="Genomic_DNA"/>
</dbReference>
<organism evidence="9 10">
    <name type="scientific">Algoriphagus confluentis</name>
    <dbReference type="NCBI Taxonomy" id="1697556"/>
    <lineage>
        <taxon>Bacteria</taxon>
        <taxon>Pseudomonadati</taxon>
        <taxon>Bacteroidota</taxon>
        <taxon>Cytophagia</taxon>
        <taxon>Cytophagales</taxon>
        <taxon>Cyclobacteriaceae</taxon>
        <taxon>Algoriphagus</taxon>
    </lineage>
</organism>
<keyword evidence="3 6" id="KW-0812">Transmembrane</keyword>
<evidence type="ECO:0000313" key="10">
    <source>
        <dbReference type="Proteomes" id="UP001338309"/>
    </source>
</evidence>
<feature type="domain" description="ABC3 transporter permease C-terminal" evidence="7">
    <location>
        <begin position="287"/>
        <end position="391"/>
    </location>
</feature>
<dbReference type="InterPro" id="IPR003838">
    <property type="entry name" value="ABC3_permease_C"/>
</dbReference>
<feature type="domain" description="ABC3 transporter permease C-terminal" evidence="7">
    <location>
        <begin position="670"/>
        <end position="782"/>
    </location>
</feature>
<feature type="domain" description="MacB-like periplasmic core" evidence="8">
    <location>
        <begin position="21"/>
        <end position="242"/>
    </location>
</feature>
<accession>A0ABQ6PP40</accession>
<dbReference type="RefSeq" id="WP_338224438.1">
    <property type="nucleotide sequence ID" value="NZ_BTPD01000007.1"/>
</dbReference>
<dbReference type="Pfam" id="PF02687">
    <property type="entry name" value="FtsX"/>
    <property type="match status" value="2"/>
</dbReference>
<keyword evidence="2" id="KW-1003">Cell membrane</keyword>
<evidence type="ECO:0000259" key="8">
    <source>
        <dbReference type="Pfam" id="PF12704"/>
    </source>
</evidence>
<evidence type="ECO:0000256" key="3">
    <source>
        <dbReference type="ARBA" id="ARBA00022692"/>
    </source>
</evidence>